<keyword evidence="2" id="KW-1185">Reference proteome</keyword>
<protein>
    <submittedName>
        <fullName evidence="1">Uncharacterized protein</fullName>
    </submittedName>
</protein>
<evidence type="ECO:0000313" key="2">
    <source>
        <dbReference type="Proteomes" id="UP000186953"/>
    </source>
</evidence>
<sequence length="48" mass="5730">MLTEEKRIEITLKVLRTMVKHPEFKNRVEKNHPKFAKIVEPILSKSNK</sequence>
<dbReference type="RefSeq" id="WP_159438996.1">
    <property type="nucleotide sequence ID" value="NZ_FTMA01000001.1"/>
</dbReference>
<evidence type="ECO:0000313" key="1">
    <source>
        <dbReference type="EMBL" id="SIQ15354.1"/>
    </source>
</evidence>
<dbReference type="AlphaFoldDB" id="A0A1N6QFJ6"/>
<reference evidence="2" key="1">
    <citation type="submission" date="2017-01" db="EMBL/GenBank/DDBJ databases">
        <authorList>
            <person name="Varghese N."/>
            <person name="Submissions S."/>
        </authorList>
    </citation>
    <scope>NUCLEOTIDE SEQUENCE [LARGE SCALE GENOMIC DNA]</scope>
    <source>
        <strain evidence="2">DSM 15366</strain>
    </source>
</reference>
<accession>A0A1N6QFJ6</accession>
<name>A0A1N6QFJ6_9FLAO</name>
<dbReference type="Proteomes" id="UP000186953">
    <property type="component" value="Unassembled WGS sequence"/>
</dbReference>
<gene>
    <name evidence="1" type="ORF">SAMN05421797_101872</name>
</gene>
<dbReference type="STRING" id="228959.SAMN05421797_101872"/>
<proteinExistence type="predicted"/>
<organism evidence="1 2">
    <name type="scientific">Maribacter ulvicola</name>
    <dbReference type="NCBI Taxonomy" id="228959"/>
    <lineage>
        <taxon>Bacteria</taxon>
        <taxon>Pseudomonadati</taxon>
        <taxon>Bacteroidota</taxon>
        <taxon>Flavobacteriia</taxon>
        <taxon>Flavobacteriales</taxon>
        <taxon>Flavobacteriaceae</taxon>
        <taxon>Maribacter</taxon>
    </lineage>
</organism>
<dbReference type="EMBL" id="FTMA01000001">
    <property type="protein sequence ID" value="SIQ15354.1"/>
    <property type="molecule type" value="Genomic_DNA"/>
</dbReference>